<evidence type="ECO:0000313" key="2">
    <source>
        <dbReference type="EMBL" id="PMD25828.1"/>
    </source>
</evidence>
<dbReference type="AlphaFoldDB" id="A0A2J6QHU6"/>
<name>A0A2J6QHU6_9HELO</name>
<sequence>MKLSIALLASSLALAVATASNPPSTTLVAASRAPKASLNITIDDGCVAGIGTCGGGGHPAGGDDGDDGALTGAHGGGASGGGGSLTNNNALAGLFMLGSDTEGGARLEVEHSERFRLRDSMINTLALMIAAPGAQLLSL</sequence>
<dbReference type="Proteomes" id="UP000235672">
    <property type="component" value="Unassembled WGS sequence"/>
</dbReference>
<keyword evidence="1" id="KW-0732">Signal</keyword>
<reference evidence="2 3" key="1">
    <citation type="submission" date="2016-05" db="EMBL/GenBank/DDBJ databases">
        <title>A degradative enzymes factory behind the ericoid mycorrhizal symbiosis.</title>
        <authorList>
            <consortium name="DOE Joint Genome Institute"/>
            <person name="Martino E."/>
            <person name="Morin E."/>
            <person name="Grelet G."/>
            <person name="Kuo A."/>
            <person name="Kohler A."/>
            <person name="Daghino S."/>
            <person name="Barry K."/>
            <person name="Choi C."/>
            <person name="Cichocki N."/>
            <person name="Clum A."/>
            <person name="Copeland A."/>
            <person name="Hainaut M."/>
            <person name="Haridas S."/>
            <person name="Labutti K."/>
            <person name="Lindquist E."/>
            <person name="Lipzen A."/>
            <person name="Khouja H.-R."/>
            <person name="Murat C."/>
            <person name="Ohm R."/>
            <person name="Olson A."/>
            <person name="Spatafora J."/>
            <person name="Veneault-Fourrey C."/>
            <person name="Henrissat B."/>
            <person name="Grigoriev I."/>
            <person name="Martin F."/>
            <person name="Perotto S."/>
        </authorList>
    </citation>
    <scope>NUCLEOTIDE SEQUENCE [LARGE SCALE GENOMIC DNA]</scope>
    <source>
        <strain evidence="2 3">UAMH 7357</strain>
    </source>
</reference>
<evidence type="ECO:0000313" key="3">
    <source>
        <dbReference type="Proteomes" id="UP000235672"/>
    </source>
</evidence>
<feature type="chain" id="PRO_5014440831" evidence="1">
    <location>
        <begin position="20"/>
        <end position="139"/>
    </location>
</feature>
<evidence type="ECO:0000256" key="1">
    <source>
        <dbReference type="SAM" id="SignalP"/>
    </source>
</evidence>
<keyword evidence="3" id="KW-1185">Reference proteome</keyword>
<proteinExistence type="predicted"/>
<protein>
    <submittedName>
        <fullName evidence="2">Uncharacterized protein</fullName>
    </submittedName>
</protein>
<accession>A0A2J6QHU6</accession>
<organism evidence="2 3">
    <name type="scientific">Hyaloscypha hepaticicola</name>
    <dbReference type="NCBI Taxonomy" id="2082293"/>
    <lineage>
        <taxon>Eukaryota</taxon>
        <taxon>Fungi</taxon>
        <taxon>Dikarya</taxon>
        <taxon>Ascomycota</taxon>
        <taxon>Pezizomycotina</taxon>
        <taxon>Leotiomycetes</taxon>
        <taxon>Helotiales</taxon>
        <taxon>Hyaloscyphaceae</taxon>
        <taxon>Hyaloscypha</taxon>
    </lineage>
</organism>
<dbReference type="EMBL" id="KZ613469">
    <property type="protein sequence ID" value="PMD25828.1"/>
    <property type="molecule type" value="Genomic_DNA"/>
</dbReference>
<feature type="signal peptide" evidence="1">
    <location>
        <begin position="1"/>
        <end position="19"/>
    </location>
</feature>
<gene>
    <name evidence="2" type="ORF">NA56DRAFT_744837</name>
</gene>